<dbReference type="GO" id="GO:0004856">
    <property type="term" value="F:D-xylulokinase activity"/>
    <property type="evidence" value="ECO:0007669"/>
    <property type="project" value="UniProtKB-EC"/>
</dbReference>
<dbReference type="SUPFAM" id="SSF53067">
    <property type="entry name" value="Actin-like ATPase domain"/>
    <property type="match status" value="2"/>
</dbReference>
<dbReference type="PANTHER" id="PTHR43095">
    <property type="entry name" value="SUGAR KINASE"/>
    <property type="match status" value="1"/>
</dbReference>
<organism evidence="9">
    <name type="scientific">Thermus caliditerrae</name>
    <dbReference type="NCBI Taxonomy" id="1330700"/>
    <lineage>
        <taxon>Bacteria</taxon>
        <taxon>Thermotogati</taxon>
        <taxon>Deinococcota</taxon>
        <taxon>Deinococci</taxon>
        <taxon>Thermales</taxon>
        <taxon>Thermaceae</taxon>
        <taxon>Thermus</taxon>
    </lineage>
</organism>
<accession>A0A7C5VEX6</accession>
<evidence type="ECO:0000256" key="4">
    <source>
        <dbReference type="ARBA" id="ARBA00022777"/>
    </source>
</evidence>
<name>A0A7C5VEX6_9DEIN</name>
<keyword evidence="5 6" id="KW-0067">ATP-binding</keyword>
<dbReference type="InterPro" id="IPR018484">
    <property type="entry name" value="FGGY_N"/>
</dbReference>
<evidence type="ECO:0000256" key="6">
    <source>
        <dbReference type="RuleBase" id="RU364073"/>
    </source>
</evidence>
<feature type="domain" description="Carbohydrate kinase FGGY C-terminal" evidence="8">
    <location>
        <begin position="269"/>
        <end position="438"/>
    </location>
</feature>
<protein>
    <recommendedName>
        <fullName evidence="6">Xylulose kinase</fullName>
        <shortName evidence="6">Xylulokinase</shortName>
        <ecNumber evidence="6">2.7.1.17</ecNumber>
    </recommendedName>
</protein>
<dbReference type="GO" id="GO:0042732">
    <property type="term" value="P:D-xylose metabolic process"/>
    <property type="evidence" value="ECO:0007669"/>
    <property type="project" value="UniProtKB-KW"/>
</dbReference>
<keyword evidence="4 6" id="KW-0418">Kinase</keyword>
<keyword evidence="2 6" id="KW-0808">Transferase</keyword>
<dbReference type="InterPro" id="IPR018485">
    <property type="entry name" value="FGGY_C"/>
</dbReference>
<comment type="catalytic activity">
    <reaction evidence="6">
        <text>D-xylulose + ATP = D-xylulose 5-phosphate + ADP + H(+)</text>
        <dbReference type="Rhea" id="RHEA:10964"/>
        <dbReference type="ChEBI" id="CHEBI:15378"/>
        <dbReference type="ChEBI" id="CHEBI:17140"/>
        <dbReference type="ChEBI" id="CHEBI:30616"/>
        <dbReference type="ChEBI" id="CHEBI:57737"/>
        <dbReference type="ChEBI" id="CHEBI:456216"/>
        <dbReference type="EC" id="2.7.1.17"/>
    </reaction>
</comment>
<gene>
    <name evidence="6 9" type="primary">xylB</name>
    <name evidence="9" type="ORF">ENM28_01675</name>
</gene>
<keyword evidence="3 6" id="KW-0547">Nucleotide-binding</keyword>
<dbReference type="InterPro" id="IPR006000">
    <property type="entry name" value="Xylulokinase"/>
</dbReference>
<feature type="domain" description="Carbohydrate kinase FGGY N-terminal" evidence="7">
    <location>
        <begin position="6"/>
        <end position="248"/>
    </location>
</feature>
<evidence type="ECO:0000313" key="9">
    <source>
        <dbReference type="EMBL" id="HHM67428.1"/>
    </source>
</evidence>
<dbReference type="EC" id="2.7.1.17" evidence="6"/>
<keyword evidence="6" id="KW-0119">Carbohydrate metabolism</keyword>
<dbReference type="Pfam" id="PF02782">
    <property type="entry name" value="FGGY_C"/>
    <property type="match status" value="1"/>
</dbReference>
<reference evidence="9" key="1">
    <citation type="journal article" date="2020" name="mSystems">
        <title>Genome- and Community-Level Interaction Insights into Carbon Utilization and Element Cycling Functions of Hydrothermarchaeota in Hydrothermal Sediment.</title>
        <authorList>
            <person name="Zhou Z."/>
            <person name="Liu Y."/>
            <person name="Xu W."/>
            <person name="Pan J."/>
            <person name="Luo Z.H."/>
            <person name="Li M."/>
        </authorList>
    </citation>
    <scope>NUCLEOTIDE SEQUENCE [LARGE SCALE GENOMIC DNA]</scope>
    <source>
        <strain evidence="9">SpSt-1071</strain>
    </source>
</reference>
<dbReference type="Gene3D" id="3.30.420.40">
    <property type="match status" value="2"/>
</dbReference>
<dbReference type="CDD" id="cd07808">
    <property type="entry name" value="ASKHA_NBD_FGGY_EcXK-like"/>
    <property type="match status" value="1"/>
</dbReference>
<dbReference type="InterPro" id="IPR043129">
    <property type="entry name" value="ATPase_NBD"/>
</dbReference>
<dbReference type="InterPro" id="IPR000577">
    <property type="entry name" value="Carb_kinase_FGGY"/>
</dbReference>
<dbReference type="GO" id="GO:0005997">
    <property type="term" value="P:xylulose metabolic process"/>
    <property type="evidence" value="ECO:0007669"/>
    <property type="project" value="InterPro"/>
</dbReference>
<evidence type="ECO:0000256" key="3">
    <source>
        <dbReference type="ARBA" id="ARBA00022741"/>
    </source>
</evidence>
<dbReference type="AlphaFoldDB" id="A0A7C5VEX6"/>
<evidence type="ECO:0000259" key="8">
    <source>
        <dbReference type="Pfam" id="PF02782"/>
    </source>
</evidence>
<dbReference type="PANTHER" id="PTHR43095:SF5">
    <property type="entry name" value="XYLULOSE KINASE"/>
    <property type="match status" value="1"/>
</dbReference>
<dbReference type="GO" id="GO:0005524">
    <property type="term" value="F:ATP binding"/>
    <property type="evidence" value="ECO:0007669"/>
    <property type="project" value="UniProtKB-KW"/>
</dbReference>
<comment type="caution">
    <text evidence="9">The sequence shown here is derived from an EMBL/GenBank/DDBJ whole genome shotgun (WGS) entry which is preliminary data.</text>
</comment>
<dbReference type="InterPro" id="IPR050406">
    <property type="entry name" value="FGGY_Carb_Kinase"/>
</dbReference>
<dbReference type="EMBL" id="DRXE01000063">
    <property type="protein sequence ID" value="HHM67428.1"/>
    <property type="molecule type" value="Genomic_DNA"/>
</dbReference>
<evidence type="ECO:0000256" key="1">
    <source>
        <dbReference type="ARBA" id="ARBA00009156"/>
    </source>
</evidence>
<proteinExistence type="inferred from homology"/>
<evidence type="ECO:0000256" key="2">
    <source>
        <dbReference type="ARBA" id="ARBA00022679"/>
    </source>
</evidence>
<comment type="similarity">
    <text evidence="1 6">Belongs to the FGGY kinase family.</text>
</comment>
<evidence type="ECO:0000256" key="5">
    <source>
        <dbReference type="ARBA" id="ARBA00022840"/>
    </source>
</evidence>
<keyword evidence="6" id="KW-0859">Xylose metabolism</keyword>
<dbReference type="PIRSF" id="PIRSF000538">
    <property type="entry name" value="GlpK"/>
    <property type="match status" value="1"/>
</dbReference>
<sequence length="484" mass="51918">MEPPVFLGVDLGTSSVKVLALTLEPVPRVAGRGRATYAIQSPQPGWAEQDPKAWWRALRRALHQALSGGISQRVAAIGLSGQMHGVVLVDQAGALLYPAVIWADGRGASLLSAFRRKVPPPLWPRLGSPPAPGLAALTLLWFRRHRPELLRKAAWALTPKDWLRLALTGEAGTEPSDASATLLFSVPERVWDLEVIDRLGLEPTLLPPLQRSDGLAGSLTSAAARYLGLPPGLPVIAGAADQAAAALGNGILREGQAQLMLGSGGQALSVRERPESDPTLKTHLFCHCLPGRWYRLGAVLNVGLAWSWLAQALGTTLEGFSRLARKAQAGAQGVVFYPYLLGERTPYMNPNLNAGWRSLRAYHTRAHLARAGLEGIAFSLREAVEALDLTEGTPLRLAGGGIRDSFWLQILADVLGRPLFPGLDPDASAWGAALLAALGVGCVEVWALEKLAIPSGPPVYPSDQAGFYGAFYREVWRAFWSPHP</sequence>
<dbReference type="Pfam" id="PF00370">
    <property type="entry name" value="FGGY_N"/>
    <property type="match status" value="1"/>
</dbReference>
<evidence type="ECO:0000259" key="7">
    <source>
        <dbReference type="Pfam" id="PF00370"/>
    </source>
</evidence>
<dbReference type="NCBIfam" id="TIGR01312">
    <property type="entry name" value="XylB"/>
    <property type="match status" value="1"/>
</dbReference>